<proteinExistence type="predicted"/>
<feature type="non-terminal residue" evidence="1">
    <location>
        <position position="312"/>
    </location>
</feature>
<dbReference type="EMBL" id="CAJVQC010041085">
    <property type="protein sequence ID" value="CAG8772228.1"/>
    <property type="molecule type" value="Genomic_DNA"/>
</dbReference>
<sequence>MGSFPTDENDDSFLYYDDTTAINTTIGSTSPNATTIISGCDVACMKLWLVFSAVVVIALMLVLYLCVPATCRPRRRRKSTWLEEAKPNKTDVTTDAYRRAMEYIRARPPSEELPPYKEIQDKKGYSAWEFKSGGHSLIKSEGKWIEFFFKSTEKNIESMIQTNYPFFISGEFGFDDVMNYFEVTVKSMSSQVNTISIGLTTKPYPYFRLPGYHVNSIAYHSDDGRKFHSDPHKGGVSYSEPWGKGDTIGCGYRPDDGEVFFTKNGKFLSVAFSGNEVKHTWYPSVGTDGSCELEVNFGDSEFKYKPAKGFGP</sequence>
<reference evidence="1" key="1">
    <citation type="submission" date="2021-06" db="EMBL/GenBank/DDBJ databases">
        <authorList>
            <person name="Kallberg Y."/>
            <person name="Tangrot J."/>
            <person name="Rosling A."/>
        </authorList>
    </citation>
    <scope>NUCLEOTIDE SEQUENCE</scope>
    <source>
        <strain evidence="1">MA461A</strain>
    </source>
</reference>
<gene>
    <name evidence="1" type="ORF">RPERSI_LOCUS16549</name>
</gene>
<dbReference type="Proteomes" id="UP000789920">
    <property type="component" value="Unassembled WGS sequence"/>
</dbReference>
<name>A0ACA9R143_9GLOM</name>
<organism evidence="1 2">
    <name type="scientific">Racocetra persica</name>
    <dbReference type="NCBI Taxonomy" id="160502"/>
    <lineage>
        <taxon>Eukaryota</taxon>
        <taxon>Fungi</taxon>
        <taxon>Fungi incertae sedis</taxon>
        <taxon>Mucoromycota</taxon>
        <taxon>Glomeromycotina</taxon>
        <taxon>Glomeromycetes</taxon>
        <taxon>Diversisporales</taxon>
        <taxon>Gigasporaceae</taxon>
        <taxon>Racocetra</taxon>
    </lineage>
</organism>
<evidence type="ECO:0000313" key="1">
    <source>
        <dbReference type="EMBL" id="CAG8772228.1"/>
    </source>
</evidence>
<protein>
    <submittedName>
        <fullName evidence="1">20063_t:CDS:1</fullName>
    </submittedName>
</protein>
<comment type="caution">
    <text evidence="1">The sequence shown here is derived from an EMBL/GenBank/DDBJ whole genome shotgun (WGS) entry which is preliminary data.</text>
</comment>
<accession>A0ACA9R143</accession>
<evidence type="ECO:0000313" key="2">
    <source>
        <dbReference type="Proteomes" id="UP000789920"/>
    </source>
</evidence>
<keyword evidence="2" id="KW-1185">Reference proteome</keyword>